<protein>
    <submittedName>
        <fullName evidence="2">Uncharacterized protein</fullName>
    </submittedName>
</protein>
<accession>A0A059KJC5</accession>
<sequence length="66" mass="7400">MGDHRDAGERRRGHQLTPCIQPCNSGEEGLGHLVDRQHQARVSHDTPPQMGVEIEFILCEQRSDPA</sequence>
<evidence type="ECO:0000313" key="3">
    <source>
        <dbReference type="Proteomes" id="UP000026714"/>
    </source>
</evidence>
<proteinExistence type="predicted"/>
<dbReference type="AlphaFoldDB" id="A0A059KJC5"/>
<evidence type="ECO:0000313" key="2">
    <source>
        <dbReference type="EMBL" id="KDB51521.1"/>
    </source>
</evidence>
<reference evidence="2 3" key="1">
    <citation type="journal article" date="2014" name="FEMS Microbiol. Ecol.">
        <title>Sphaerotilus natans encrusted with nanoball-shaped Fe(III) oxide minerals formed by nitrate-reducing mixotrophic Fe(II) oxidation.</title>
        <authorList>
            <person name="Park S."/>
            <person name="Kim D.H."/>
            <person name="Lee J.H."/>
            <person name="Hur H.G."/>
        </authorList>
    </citation>
    <scope>NUCLEOTIDE SEQUENCE [LARGE SCALE GENOMIC DNA]</scope>
    <source>
        <strain evidence="2 3">DSM 6575</strain>
    </source>
</reference>
<evidence type="ECO:0000256" key="1">
    <source>
        <dbReference type="SAM" id="MobiDB-lite"/>
    </source>
</evidence>
<feature type="compositionally biased region" description="Basic and acidic residues" evidence="1">
    <location>
        <begin position="1"/>
        <end position="10"/>
    </location>
</feature>
<organism evidence="2 3">
    <name type="scientific">Sphaerotilus natans subsp. natans DSM 6575</name>
    <dbReference type="NCBI Taxonomy" id="1286631"/>
    <lineage>
        <taxon>Bacteria</taxon>
        <taxon>Pseudomonadati</taxon>
        <taxon>Pseudomonadota</taxon>
        <taxon>Betaproteobacteria</taxon>
        <taxon>Burkholderiales</taxon>
        <taxon>Sphaerotilaceae</taxon>
        <taxon>Sphaerotilus</taxon>
    </lineage>
</organism>
<name>A0A059KJC5_9BURK</name>
<feature type="region of interest" description="Disordered" evidence="1">
    <location>
        <begin position="1"/>
        <end position="23"/>
    </location>
</feature>
<keyword evidence="3" id="KW-1185">Reference proteome</keyword>
<comment type="caution">
    <text evidence="2">The sequence shown here is derived from an EMBL/GenBank/DDBJ whole genome shotgun (WGS) entry which is preliminary data.</text>
</comment>
<dbReference type="Proteomes" id="UP000026714">
    <property type="component" value="Unassembled WGS sequence"/>
</dbReference>
<gene>
    <name evidence="2" type="ORF">X805_28990</name>
</gene>
<dbReference type="EMBL" id="AZRA01000076">
    <property type="protein sequence ID" value="KDB51521.1"/>
    <property type="molecule type" value="Genomic_DNA"/>
</dbReference>